<evidence type="ECO:0000256" key="1">
    <source>
        <dbReference type="ARBA" id="ARBA00000085"/>
    </source>
</evidence>
<sequence length="405" mass="43404">MGPRLRIGRGREQCPWSRLCTPCAMTGVTVCSLSYLPMAASPTHSSASYFLRFLDYFCVLFAVLTTTPQYPLVEAWVLVASIAAFTAAWFVWRAWPCRASSVCTAALSLVVLAVSNSPVVVLALWLGFVALARTLGDRSARAFAPLPVAVTVVAQLVLHSPPWHVLTEFAAMVVVAASGVALGRTVTASFDAEARLRRSLRDSRELALSKERERIAAGLHNGLGHLLTSIGLSIDFASRVVEAEPARAKEELRVARERTTEALDAMRKTVRAVSPPLVDAPFGATVEGLAARFDRTGLTVKVTGARDAGWDAGWDEERTTLALVFVQEALTNIVRHSGATRVHISVAPGGVSVEDDGTGNASEASFGISSLRRRASQVGARLITEPHGGIAGGFRISLDFEGERR</sequence>
<organism evidence="10 11">
    <name type="scientific">Corynebacterium liangguodongii</name>
    <dbReference type="NCBI Taxonomy" id="2079535"/>
    <lineage>
        <taxon>Bacteria</taxon>
        <taxon>Bacillati</taxon>
        <taxon>Actinomycetota</taxon>
        <taxon>Actinomycetes</taxon>
        <taxon>Mycobacteriales</taxon>
        <taxon>Corynebacteriaceae</taxon>
        <taxon>Corynebacterium</taxon>
    </lineage>
</organism>
<feature type="domain" description="Signal transduction histidine kinase subgroup 3 dimerisation and phosphoacceptor" evidence="9">
    <location>
        <begin position="211"/>
        <end position="276"/>
    </location>
</feature>
<evidence type="ECO:0000256" key="8">
    <source>
        <dbReference type="ARBA" id="ARBA00023012"/>
    </source>
</evidence>
<keyword evidence="5" id="KW-0547">Nucleotide-binding</keyword>
<evidence type="ECO:0000256" key="5">
    <source>
        <dbReference type="ARBA" id="ARBA00022741"/>
    </source>
</evidence>
<dbReference type="InterPro" id="IPR036890">
    <property type="entry name" value="HATPase_C_sf"/>
</dbReference>
<keyword evidence="7" id="KW-0067">ATP-binding</keyword>
<evidence type="ECO:0000256" key="3">
    <source>
        <dbReference type="ARBA" id="ARBA00022553"/>
    </source>
</evidence>
<dbReference type="PANTHER" id="PTHR24421:SF10">
    <property type="entry name" value="NITRATE_NITRITE SENSOR PROTEIN NARQ"/>
    <property type="match status" value="1"/>
</dbReference>
<reference evidence="11" key="1">
    <citation type="submission" date="2018-01" db="EMBL/GenBank/DDBJ databases">
        <authorList>
            <person name="Li J."/>
        </authorList>
    </citation>
    <scope>NUCLEOTIDE SEQUENCE [LARGE SCALE GENOMIC DNA]</scope>
    <source>
        <strain evidence="11">2184</strain>
    </source>
</reference>
<dbReference type="SUPFAM" id="SSF55874">
    <property type="entry name" value="ATPase domain of HSP90 chaperone/DNA topoisomerase II/histidine kinase"/>
    <property type="match status" value="1"/>
</dbReference>
<evidence type="ECO:0000256" key="4">
    <source>
        <dbReference type="ARBA" id="ARBA00022679"/>
    </source>
</evidence>
<evidence type="ECO:0000256" key="7">
    <source>
        <dbReference type="ARBA" id="ARBA00022840"/>
    </source>
</evidence>
<dbReference type="GO" id="GO:0016020">
    <property type="term" value="C:membrane"/>
    <property type="evidence" value="ECO:0007669"/>
    <property type="project" value="InterPro"/>
</dbReference>
<name>A0A2S0WGX8_9CORY</name>
<dbReference type="InterPro" id="IPR011712">
    <property type="entry name" value="Sig_transdc_His_kin_sub3_dim/P"/>
</dbReference>
<evidence type="ECO:0000256" key="2">
    <source>
        <dbReference type="ARBA" id="ARBA00012438"/>
    </source>
</evidence>
<dbReference type="GO" id="GO:0005524">
    <property type="term" value="F:ATP binding"/>
    <property type="evidence" value="ECO:0007669"/>
    <property type="project" value="UniProtKB-KW"/>
</dbReference>
<dbReference type="Gene3D" id="1.20.5.1930">
    <property type="match status" value="1"/>
</dbReference>
<dbReference type="KEGG" id="clia:C3E79_03505"/>
<gene>
    <name evidence="10" type="ORF">C3E79_03505</name>
</gene>
<evidence type="ECO:0000259" key="9">
    <source>
        <dbReference type="Pfam" id="PF07730"/>
    </source>
</evidence>
<keyword evidence="3" id="KW-0597">Phosphoprotein</keyword>
<dbReference type="InterPro" id="IPR050482">
    <property type="entry name" value="Sensor_HK_TwoCompSys"/>
</dbReference>
<dbReference type="Gene3D" id="3.30.565.10">
    <property type="entry name" value="Histidine kinase-like ATPase, C-terminal domain"/>
    <property type="match status" value="1"/>
</dbReference>
<dbReference type="GO" id="GO:0046983">
    <property type="term" value="F:protein dimerization activity"/>
    <property type="evidence" value="ECO:0007669"/>
    <property type="project" value="InterPro"/>
</dbReference>
<evidence type="ECO:0000256" key="6">
    <source>
        <dbReference type="ARBA" id="ARBA00022777"/>
    </source>
</evidence>
<dbReference type="AlphaFoldDB" id="A0A2S0WGX8"/>
<dbReference type="EMBL" id="CP026948">
    <property type="protein sequence ID" value="AWB85020.1"/>
    <property type="molecule type" value="Genomic_DNA"/>
</dbReference>
<proteinExistence type="predicted"/>
<accession>A0A2S0WGX8</accession>
<dbReference type="PANTHER" id="PTHR24421">
    <property type="entry name" value="NITRATE/NITRITE SENSOR PROTEIN NARX-RELATED"/>
    <property type="match status" value="1"/>
</dbReference>
<protein>
    <recommendedName>
        <fullName evidence="2">histidine kinase</fullName>
        <ecNumber evidence="2">2.7.13.3</ecNumber>
    </recommendedName>
</protein>
<keyword evidence="4" id="KW-0808">Transferase</keyword>
<evidence type="ECO:0000313" key="11">
    <source>
        <dbReference type="Proteomes" id="UP000244754"/>
    </source>
</evidence>
<dbReference type="Pfam" id="PF07730">
    <property type="entry name" value="HisKA_3"/>
    <property type="match status" value="1"/>
</dbReference>
<dbReference type="EC" id="2.7.13.3" evidence="2"/>
<dbReference type="Proteomes" id="UP000244754">
    <property type="component" value="Chromosome"/>
</dbReference>
<dbReference type="GO" id="GO:0000155">
    <property type="term" value="F:phosphorelay sensor kinase activity"/>
    <property type="evidence" value="ECO:0007669"/>
    <property type="project" value="InterPro"/>
</dbReference>
<keyword evidence="11" id="KW-1185">Reference proteome</keyword>
<keyword evidence="6" id="KW-0418">Kinase</keyword>
<dbReference type="CDD" id="cd16917">
    <property type="entry name" value="HATPase_UhpB-NarQ-NarX-like"/>
    <property type="match status" value="1"/>
</dbReference>
<keyword evidence="8" id="KW-0902">Two-component regulatory system</keyword>
<comment type="catalytic activity">
    <reaction evidence="1">
        <text>ATP + protein L-histidine = ADP + protein N-phospho-L-histidine.</text>
        <dbReference type="EC" id="2.7.13.3"/>
    </reaction>
</comment>
<evidence type="ECO:0000313" key="10">
    <source>
        <dbReference type="EMBL" id="AWB85020.1"/>
    </source>
</evidence>